<organism evidence="5 6">
    <name type="scientific">Aspergillus calidoustus</name>
    <dbReference type="NCBI Taxonomy" id="454130"/>
    <lineage>
        <taxon>Eukaryota</taxon>
        <taxon>Fungi</taxon>
        <taxon>Dikarya</taxon>
        <taxon>Ascomycota</taxon>
        <taxon>Pezizomycotina</taxon>
        <taxon>Eurotiomycetes</taxon>
        <taxon>Eurotiomycetidae</taxon>
        <taxon>Eurotiales</taxon>
        <taxon>Aspergillaceae</taxon>
        <taxon>Aspergillus</taxon>
        <taxon>Aspergillus subgen. Nidulantes</taxon>
    </lineage>
</organism>
<evidence type="ECO:0000256" key="1">
    <source>
        <dbReference type="ARBA" id="ARBA00022630"/>
    </source>
</evidence>
<dbReference type="OrthoDB" id="2690153at2759"/>
<dbReference type="InterPro" id="IPR002938">
    <property type="entry name" value="FAD-bd"/>
</dbReference>
<dbReference type="OMA" id="PYERMDP"/>
<proteinExistence type="predicted"/>
<dbReference type="GO" id="GO:0016709">
    <property type="term" value="F:oxidoreductase activity, acting on paired donors, with incorporation or reduction of molecular oxygen, NAD(P)H as one donor, and incorporation of one atom of oxygen"/>
    <property type="evidence" value="ECO:0007669"/>
    <property type="project" value="UniProtKB-ARBA"/>
</dbReference>
<keyword evidence="3" id="KW-0560">Oxidoreductase</keyword>
<name>A0A0U5G4G9_ASPCI</name>
<evidence type="ECO:0000256" key="2">
    <source>
        <dbReference type="ARBA" id="ARBA00022827"/>
    </source>
</evidence>
<evidence type="ECO:0000313" key="6">
    <source>
        <dbReference type="Proteomes" id="UP000054771"/>
    </source>
</evidence>
<accession>A0A0U5G4G9</accession>
<dbReference type="PANTHER" id="PTHR43004">
    <property type="entry name" value="TRK SYSTEM POTASSIUM UPTAKE PROTEIN"/>
    <property type="match status" value="1"/>
</dbReference>
<dbReference type="PRINTS" id="PR00420">
    <property type="entry name" value="RNGMNOXGNASE"/>
</dbReference>
<dbReference type="SUPFAM" id="SSF51905">
    <property type="entry name" value="FAD/NAD(P)-binding domain"/>
    <property type="match status" value="1"/>
</dbReference>
<dbReference type="EMBL" id="CDMC01000008">
    <property type="protein sequence ID" value="CEL06962.1"/>
    <property type="molecule type" value="Genomic_DNA"/>
</dbReference>
<dbReference type="Gene3D" id="3.40.30.120">
    <property type="match status" value="1"/>
</dbReference>
<protein>
    <recommendedName>
        <fullName evidence="4">FAD-binding domain-containing protein</fullName>
    </recommendedName>
</protein>
<dbReference type="AlphaFoldDB" id="A0A0U5G4G9"/>
<evidence type="ECO:0000256" key="3">
    <source>
        <dbReference type="ARBA" id="ARBA00023002"/>
    </source>
</evidence>
<dbReference type="Proteomes" id="UP000054771">
    <property type="component" value="Unassembled WGS sequence"/>
</dbReference>
<gene>
    <name evidence="5" type="ORF">ASPCAL10129</name>
</gene>
<dbReference type="GO" id="GO:0006744">
    <property type="term" value="P:ubiquinone biosynthetic process"/>
    <property type="evidence" value="ECO:0007669"/>
    <property type="project" value="TreeGrafter"/>
</dbReference>
<keyword evidence="1" id="KW-0285">Flavoprotein</keyword>
<keyword evidence="2" id="KW-0274">FAD</keyword>
<sequence>MPIESHGGAIEMFRYKFGCCGVPSRESLKTAESPRNMSPSKVVTETFHDDIPILIVGGGPSGLLLAHMLSRLNVQTLIVERYATRLAAPKAHALSPRSLELSRQFGLDVNEVRRLGTSREDAYWVNFITNLSGKQVGRLPYERMDPEVIDATPTMIHNIPQPDFEELVAQNLKESPLNEIRKHHSFVRLEEHDDYVLTTVEDRSSGREYVVRSKHVVACDGAKSAVRRFLEVESEGEDSYETMMTIHFNADLRPVVGDRVGMLHWVMDPETSGFIIGYDLSANQVLICNFDPEKHPLESWNESLCRKTLNAAIGQHVKYDVLSYRPWVLSRKVANQYRIGRVFLAGDAAHSFPPTGGLGLNSGLGDVHNLAYKLAAVHQGWARDGVLDTYHADRRHVALVNSQQSVKNGQKIFGLLKALGTTDKDVQVARENLHRNLKDPDAVVEINRGIEEQREHFDNLQLHIGYVYGDTRIPESASLYNPLCVPGARLPHAWIRLLEPSDLGVELPAIDSSYVSELAVDEVERKRYSTLDLCPVDTFILVVHTATADQWRTYVLEALRTLPPDIRSTPKVKTVVMGKHFELEPSEHSTAWINLMGLNRGQATLVRPDQHILACFDTANVQSSDLRKALGDHLGW</sequence>
<keyword evidence="6" id="KW-1185">Reference proteome</keyword>
<dbReference type="Gene3D" id="3.50.50.60">
    <property type="entry name" value="FAD/NAD(P)-binding domain"/>
    <property type="match status" value="1"/>
</dbReference>
<evidence type="ECO:0000259" key="4">
    <source>
        <dbReference type="Pfam" id="PF01494"/>
    </source>
</evidence>
<dbReference type="Gene3D" id="3.30.9.10">
    <property type="entry name" value="D-Amino Acid Oxidase, subunit A, domain 2"/>
    <property type="match status" value="1"/>
</dbReference>
<dbReference type="InterPro" id="IPR050641">
    <property type="entry name" value="RIFMO-like"/>
</dbReference>
<dbReference type="GO" id="GO:0005739">
    <property type="term" value="C:mitochondrion"/>
    <property type="evidence" value="ECO:0007669"/>
    <property type="project" value="TreeGrafter"/>
</dbReference>
<evidence type="ECO:0000313" key="5">
    <source>
        <dbReference type="EMBL" id="CEL06962.1"/>
    </source>
</evidence>
<feature type="domain" description="FAD-binding" evidence="4">
    <location>
        <begin position="51"/>
        <end position="398"/>
    </location>
</feature>
<dbReference type="GO" id="GO:0071949">
    <property type="term" value="F:FAD binding"/>
    <property type="evidence" value="ECO:0007669"/>
    <property type="project" value="InterPro"/>
</dbReference>
<dbReference type="STRING" id="454130.A0A0U5G4G9"/>
<reference evidence="6" key="1">
    <citation type="journal article" date="2016" name="Genome Announc.">
        <title>Draft genome sequences of fungus Aspergillus calidoustus.</title>
        <authorList>
            <person name="Horn F."/>
            <person name="Linde J."/>
            <person name="Mattern D.J."/>
            <person name="Walther G."/>
            <person name="Guthke R."/>
            <person name="Scherlach K."/>
            <person name="Martin K."/>
            <person name="Brakhage A.A."/>
            <person name="Petzke L."/>
            <person name="Valiante V."/>
        </authorList>
    </citation>
    <scope>NUCLEOTIDE SEQUENCE [LARGE SCALE GENOMIC DNA]</scope>
    <source>
        <strain evidence="6">SF006504</strain>
    </source>
</reference>
<dbReference type="Pfam" id="PF01494">
    <property type="entry name" value="FAD_binding_3"/>
    <property type="match status" value="1"/>
</dbReference>
<dbReference type="PANTHER" id="PTHR43004:SF6">
    <property type="entry name" value="FAD_NAD(P)-BINDING OXIDOREDUCTASE FAMILY PROTEIN"/>
    <property type="match status" value="1"/>
</dbReference>
<dbReference type="InterPro" id="IPR036188">
    <property type="entry name" value="FAD/NAD-bd_sf"/>
</dbReference>